<protein>
    <submittedName>
        <fullName evidence="2">Uncharacterized protein</fullName>
    </submittedName>
</protein>
<evidence type="ECO:0000256" key="1">
    <source>
        <dbReference type="SAM" id="MobiDB-lite"/>
    </source>
</evidence>
<reference evidence="2" key="1">
    <citation type="journal article" date="2022" name="Int. J. Mol. Sci.">
        <title>Draft Genome of Tanacetum Coccineum: Genomic Comparison of Closely Related Tanacetum-Family Plants.</title>
        <authorList>
            <person name="Yamashiro T."/>
            <person name="Shiraishi A."/>
            <person name="Nakayama K."/>
            <person name="Satake H."/>
        </authorList>
    </citation>
    <scope>NUCLEOTIDE SEQUENCE</scope>
</reference>
<evidence type="ECO:0000313" key="3">
    <source>
        <dbReference type="Proteomes" id="UP001151760"/>
    </source>
</evidence>
<accession>A0ABQ5C4X2</accession>
<dbReference type="EMBL" id="BQNB010013948">
    <property type="protein sequence ID" value="GJT22176.1"/>
    <property type="molecule type" value="Genomic_DNA"/>
</dbReference>
<comment type="caution">
    <text evidence="2">The sequence shown here is derived from an EMBL/GenBank/DDBJ whole genome shotgun (WGS) entry which is preliminary data.</text>
</comment>
<sequence>MMERWIEERKIRSGRSMLGRFALNFASQETNLSGSSFWNVDSDSPSTTPIIEKIDKIEKLIIERRVNLVDDEGKPLEKVAYTGDYDSEDEWKESYENDDYEYDPYDDDMYEGHDIPDK</sequence>
<evidence type="ECO:0000313" key="2">
    <source>
        <dbReference type="EMBL" id="GJT22176.1"/>
    </source>
</evidence>
<reference evidence="2" key="2">
    <citation type="submission" date="2022-01" db="EMBL/GenBank/DDBJ databases">
        <authorList>
            <person name="Yamashiro T."/>
            <person name="Shiraishi A."/>
            <person name="Satake H."/>
            <person name="Nakayama K."/>
        </authorList>
    </citation>
    <scope>NUCLEOTIDE SEQUENCE</scope>
</reference>
<dbReference type="Proteomes" id="UP001151760">
    <property type="component" value="Unassembled WGS sequence"/>
</dbReference>
<feature type="compositionally biased region" description="Acidic residues" evidence="1">
    <location>
        <begin position="85"/>
        <end position="109"/>
    </location>
</feature>
<feature type="region of interest" description="Disordered" evidence="1">
    <location>
        <begin position="80"/>
        <end position="118"/>
    </location>
</feature>
<proteinExistence type="predicted"/>
<keyword evidence="3" id="KW-1185">Reference proteome</keyword>
<organism evidence="2 3">
    <name type="scientific">Tanacetum coccineum</name>
    <dbReference type="NCBI Taxonomy" id="301880"/>
    <lineage>
        <taxon>Eukaryota</taxon>
        <taxon>Viridiplantae</taxon>
        <taxon>Streptophyta</taxon>
        <taxon>Embryophyta</taxon>
        <taxon>Tracheophyta</taxon>
        <taxon>Spermatophyta</taxon>
        <taxon>Magnoliopsida</taxon>
        <taxon>eudicotyledons</taxon>
        <taxon>Gunneridae</taxon>
        <taxon>Pentapetalae</taxon>
        <taxon>asterids</taxon>
        <taxon>campanulids</taxon>
        <taxon>Asterales</taxon>
        <taxon>Asteraceae</taxon>
        <taxon>Asteroideae</taxon>
        <taxon>Anthemideae</taxon>
        <taxon>Anthemidinae</taxon>
        <taxon>Tanacetum</taxon>
    </lineage>
</organism>
<gene>
    <name evidence="2" type="ORF">Tco_0892113</name>
</gene>
<name>A0ABQ5C4X2_9ASTR</name>